<name>A0A0D3K9I4_EMIH1</name>
<reference evidence="6" key="1">
    <citation type="journal article" date="2013" name="Nature">
        <title>Pan genome of the phytoplankton Emiliania underpins its global distribution.</title>
        <authorList>
            <person name="Read B.A."/>
            <person name="Kegel J."/>
            <person name="Klute M.J."/>
            <person name="Kuo A."/>
            <person name="Lefebvre S.C."/>
            <person name="Maumus F."/>
            <person name="Mayer C."/>
            <person name="Miller J."/>
            <person name="Monier A."/>
            <person name="Salamov A."/>
            <person name="Young J."/>
            <person name="Aguilar M."/>
            <person name="Claverie J.M."/>
            <person name="Frickenhaus S."/>
            <person name="Gonzalez K."/>
            <person name="Herman E.K."/>
            <person name="Lin Y.C."/>
            <person name="Napier J."/>
            <person name="Ogata H."/>
            <person name="Sarno A.F."/>
            <person name="Shmutz J."/>
            <person name="Schroeder D."/>
            <person name="de Vargas C."/>
            <person name="Verret F."/>
            <person name="von Dassow P."/>
            <person name="Valentin K."/>
            <person name="Van de Peer Y."/>
            <person name="Wheeler G."/>
            <person name="Dacks J.B."/>
            <person name="Delwiche C.F."/>
            <person name="Dyhrman S.T."/>
            <person name="Glockner G."/>
            <person name="John U."/>
            <person name="Richards T."/>
            <person name="Worden A.Z."/>
            <person name="Zhang X."/>
            <person name="Grigoriev I.V."/>
            <person name="Allen A.E."/>
            <person name="Bidle K."/>
            <person name="Borodovsky M."/>
            <person name="Bowler C."/>
            <person name="Brownlee C."/>
            <person name="Cock J.M."/>
            <person name="Elias M."/>
            <person name="Gladyshev V.N."/>
            <person name="Groth M."/>
            <person name="Guda C."/>
            <person name="Hadaegh A."/>
            <person name="Iglesias-Rodriguez M.D."/>
            <person name="Jenkins J."/>
            <person name="Jones B.M."/>
            <person name="Lawson T."/>
            <person name="Leese F."/>
            <person name="Lindquist E."/>
            <person name="Lobanov A."/>
            <person name="Lomsadze A."/>
            <person name="Malik S.B."/>
            <person name="Marsh M.E."/>
            <person name="Mackinder L."/>
            <person name="Mock T."/>
            <person name="Mueller-Roeber B."/>
            <person name="Pagarete A."/>
            <person name="Parker M."/>
            <person name="Probert I."/>
            <person name="Quesneville H."/>
            <person name="Raines C."/>
            <person name="Rensing S.A."/>
            <person name="Riano-Pachon D.M."/>
            <person name="Richier S."/>
            <person name="Rokitta S."/>
            <person name="Shiraiwa Y."/>
            <person name="Soanes D.M."/>
            <person name="van der Giezen M."/>
            <person name="Wahlund T.M."/>
            <person name="Williams B."/>
            <person name="Wilson W."/>
            <person name="Wolfe G."/>
            <person name="Wurch L.L."/>
        </authorList>
    </citation>
    <scope>NUCLEOTIDE SEQUENCE</scope>
</reference>
<dbReference type="InterPro" id="IPR028941">
    <property type="entry name" value="WHIM2_dom"/>
</dbReference>
<dbReference type="RefSeq" id="XP_005784848.1">
    <property type="nucleotide sequence ID" value="XM_005784791.1"/>
</dbReference>
<dbReference type="GeneID" id="17277692"/>
<protein>
    <recommendedName>
        <fullName evidence="4">WHIM2 domain-containing protein</fullName>
    </recommendedName>
</protein>
<evidence type="ECO:0000256" key="1">
    <source>
        <dbReference type="ARBA" id="ARBA00004123"/>
    </source>
</evidence>
<feature type="compositionally biased region" description="Pro residues" evidence="3">
    <location>
        <begin position="83"/>
        <end position="97"/>
    </location>
</feature>
<evidence type="ECO:0000313" key="6">
    <source>
        <dbReference type="Proteomes" id="UP000013827"/>
    </source>
</evidence>
<keyword evidence="2" id="KW-0539">Nucleus</keyword>
<dbReference type="HOGENOM" id="CLU_557168_0_0_1"/>
<feature type="compositionally biased region" description="Gly residues" evidence="3">
    <location>
        <begin position="374"/>
        <end position="384"/>
    </location>
</feature>
<feature type="compositionally biased region" description="Low complexity" evidence="3">
    <location>
        <begin position="324"/>
        <end position="333"/>
    </location>
</feature>
<evidence type="ECO:0000259" key="4">
    <source>
        <dbReference type="Pfam" id="PF15613"/>
    </source>
</evidence>
<proteinExistence type="predicted"/>
<dbReference type="PaxDb" id="2903-EOD32419"/>
<feature type="region of interest" description="Disordered" evidence="3">
    <location>
        <begin position="81"/>
        <end position="136"/>
    </location>
</feature>
<accession>A0A0D3K9I4</accession>
<feature type="domain" description="WHIM2" evidence="4">
    <location>
        <begin position="48"/>
        <end position="167"/>
    </location>
</feature>
<feature type="compositionally biased region" description="Pro residues" evidence="3">
    <location>
        <begin position="114"/>
        <end position="129"/>
    </location>
</feature>
<organism evidence="5 6">
    <name type="scientific">Emiliania huxleyi (strain CCMP1516)</name>
    <dbReference type="NCBI Taxonomy" id="280463"/>
    <lineage>
        <taxon>Eukaryota</taxon>
        <taxon>Haptista</taxon>
        <taxon>Haptophyta</taxon>
        <taxon>Prymnesiophyceae</taxon>
        <taxon>Isochrysidales</taxon>
        <taxon>Noelaerhabdaceae</taxon>
        <taxon>Emiliania</taxon>
    </lineage>
</organism>
<dbReference type="AlphaFoldDB" id="A0A0D3K9I4"/>
<evidence type="ECO:0000256" key="2">
    <source>
        <dbReference type="ARBA" id="ARBA00023242"/>
    </source>
</evidence>
<evidence type="ECO:0000313" key="5">
    <source>
        <dbReference type="EnsemblProtists" id="EOD32419"/>
    </source>
</evidence>
<sequence length="490" mass="51383">MQGRSGGRPWRFQELTAAMALLARLSAREQQAAQQRAQLAELAALPLRAEALGADRQRNRYWLLGDGCGRGRLYVEEITAPWPAAPPPPPPPAPPTPSRGSKGRRGGGRAAAPAPSPAERAPPPPPPPAAEGGSSWRFYRSRQEVRQLVASLDERGVNERALKRALQAALPQLRLADEPAPSPPAGPWRSEGPHVGARVVLHFAGVGESEARVVRYLPPSEDEPALWHVEHDDGDEEDLEEDELLAGVAKLEARPADGLQEIEGPFALWRNGPQPRGARDPPLGLPAAREALLAAQAAIGPEPLAAGVGDPSPAEESAGERVGEPPAAAPPAAAGEAAWQAAVRAASSGAECGALLLQLEAALWSYLRTGGGRGGGGGAGGGEGESAAEGDPEGEAGAGADEFECERGCGFRGTFRAVETHEEGCTEAPAEEEPLWPHAAARRLWLDYVGDAPTTARVAVAVSLLRRAHSDEWSAPEPVPIYRRGSGYSK</sequence>
<dbReference type="InterPro" id="IPR053271">
    <property type="entry name" value="DDT_domain"/>
</dbReference>
<evidence type="ECO:0000256" key="3">
    <source>
        <dbReference type="SAM" id="MobiDB-lite"/>
    </source>
</evidence>
<dbReference type="KEGG" id="ehx:EMIHUDRAFT_456115"/>
<keyword evidence="6" id="KW-1185">Reference proteome</keyword>
<dbReference type="Proteomes" id="UP000013827">
    <property type="component" value="Unassembled WGS sequence"/>
</dbReference>
<dbReference type="Pfam" id="PF15613">
    <property type="entry name" value="WSD"/>
    <property type="match status" value="1"/>
</dbReference>
<dbReference type="GO" id="GO:0005634">
    <property type="term" value="C:nucleus"/>
    <property type="evidence" value="ECO:0007669"/>
    <property type="project" value="UniProtKB-SubCell"/>
</dbReference>
<comment type="subcellular location">
    <subcellularLocation>
        <location evidence="1">Nucleus</location>
    </subcellularLocation>
</comment>
<reference evidence="5" key="2">
    <citation type="submission" date="2024-10" db="UniProtKB">
        <authorList>
            <consortium name="EnsemblProtists"/>
        </authorList>
    </citation>
    <scope>IDENTIFICATION</scope>
</reference>
<feature type="region of interest" description="Disordered" evidence="3">
    <location>
        <begin position="374"/>
        <end position="399"/>
    </location>
</feature>
<dbReference type="PANTHER" id="PTHR15546">
    <property type="entry name" value="BROMODOMAIN ADJACENT TO ZINC FINGER DOMAIN, 2A"/>
    <property type="match status" value="1"/>
</dbReference>
<dbReference type="PANTHER" id="PTHR15546:SF2">
    <property type="entry name" value="DDT DOMAIN-CONTAINING PROTEIN DDB_G0282237"/>
    <property type="match status" value="1"/>
</dbReference>
<dbReference type="EnsemblProtists" id="EOD32419">
    <property type="protein sequence ID" value="EOD32419"/>
    <property type="gene ID" value="EMIHUDRAFT_456115"/>
</dbReference>
<feature type="region of interest" description="Disordered" evidence="3">
    <location>
        <begin position="303"/>
        <end position="333"/>
    </location>
</feature>